<proteinExistence type="predicted"/>
<organism evidence="2 3">
    <name type="scientific">candidate division WWE3 bacterium</name>
    <dbReference type="NCBI Taxonomy" id="2053526"/>
    <lineage>
        <taxon>Bacteria</taxon>
        <taxon>Katanobacteria</taxon>
    </lineage>
</organism>
<dbReference type="AlphaFoldDB" id="A0A3A4ZMN2"/>
<accession>A0A3A4ZMN2</accession>
<gene>
    <name evidence="2" type="ORF">C4561_00485</name>
</gene>
<keyword evidence="1" id="KW-0472">Membrane</keyword>
<name>A0A3A4ZMN2_UNCKA</name>
<dbReference type="EMBL" id="QZJF01000005">
    <property type="protein sequence ID" value="RJR27970.1"/>
    <property type="molecule type" value="Genomic_DNA"/>
</dbReference>
<keyword evidence="1" id="KW-0812">Transmembrane</keyword>
<evidence type="ECO:0000313" key="2">
    <source>
        <dbReference type="EMBL" id="RJR27970.1"/>
    </source>
</evidence>
<feature type="transmembrane region" description="Helical" evidence="1">
    <location>
        <begin position="65"/>
        <end position="87"/>
    </location>
</feature>
<evidence type="ECO:0000256" key="1">
    <source>
        <dbReference type="SAM" id="Phobius"/>
    </source>
</evidence>
<dbReference type="Proteomes" id="UP000265540">
    <property type="component" value="Unassembled WGS sequence"/>
</dbReference>
<evidence type="ECO:0000313" key="3">
    <source>
        <dbReference type="Proteomes" id="UP000265540"/>
    </source>
</evidence>
<keyword evidence="1" id="KW-1133">Transmembrane helix</keyword>
<sequence>MLRKKDDVGSIRGHYPSWVLERLISIEELKAKGASNDEIFKKLQIRNRFQTLKGVLATREGRNQVLIYFVVVMVAIILSNELGIISLGKSKSQAIYTDTSLPKQIMDSGVAFMPKNQRKIYIETKLVKTDSKVYVTFNQDYSPATRFWVSEIKDYDGFTVELDTPVFNNSEFNWWITN</sequence>
<comment type="caution">
    <text evidence="2">The sequence shown here is derived from an EMBL/GenBank/DDBJ whole genome shotgun (WGS) entry which is preliminary data.</text>
</comment>
<protein>
    <submittedName>
        <fullName evidence="2">Uncharacterized protein</fullName>
    </submittedName>
</protein>
<reference evidence="2 3" key="1">
    <citation type="journal article" date="2017" name="ISME J.">
        <title>Energy and carbon metabolisms in a deep terrestrial subsurface fluid microbial community.</title>
        <authorList>
            <person name="Momper L."/>
            <person name="Jungbluth S.P."/>
            <person name="Lee M.D."/>
            <person name="Amend J.P."/>
        </authorList>
    </citation>
    <scope>NUCLEOTIDE SEQUENCE [LARGE SCALE GENOMIC DNA]</scope>
    <source>
        <strain evidence="2">SURF_46</strain>
    </source>
</reference>